<evidence type="ECO:0000256" key="1">
    <source>
        <dbReference type="ARBA" id="ARBA00010641"/>
    </source>
</evidence>
<feature type="domain" description="RNA polymerase sigma-70 region 2" evidence="6">
    <location>
        <begin position="48"/>
        <end position="115"/>
    </location>
</feature>
<dbReference type="STRING" id="1137280.D777_01495"/>
<feature type="region of interest" description="Disordered" evidence="5">
    <location>
        <begin position="116"/>
        <end position="135"/>
    </location>
</feature>
<dbReference type="CDD" id="cd06171">
    <property type="entry name" value="Sigma70_r4"/>
    <property type="match status" value="1"/>
</dbReference>
<sequence length="212" mass="23069">MGSRDLVSSEVAAAGSGKRENEPNADNFDYDGCLRACAAGDKSALRALYLRESKQLLGVVTRIVRDRARAEDVLHDAFVRIWRRASTFDASRGGGRGWVYTVARNLALDFVRGAGKHSGSEHQAADDEIDSLADPDDTSRWLEKVGSSHWGGDSARLQECLEQLEPTPRACIFHAYVNGYSQSEIGDLIGAPVGTVKSWIKRSLVALRGCMG</sequence>
<dbReference type="InterPro" id="IPR039425">
    <property type="entry name" value="RNA_pol_sigma-70-like"/>
</dbReference>
<dbReference type="Gene3D" id="1.10.1740.10">
    <property type="match status" value="1"/>
</dbReference>
<feature type="domain" description="RNA polymerase sigma factor 70 region 4 type 2" evidence="7">
    <location>
        <begin position="156"/>
        <end position="207"/>
    </location>
</feature>
<dbReference type="Pfam" id="PF08281">
    <property type="entry name" value="Sigma70_r4_2"/>
    <property type="match status" value="1"/>
</dbReference>
<feature type="region of interest" description="Disordered" evidence="5">
    <location>
        <begin position="1"/>
        <end position="23"/>
    </location>
</feature>
<evidence type="ECO:0000256" key="5">
    <source>
        <dbReference type="SAM" id="MobiDB-lite"/>
    </source>
</evidence>
<evidence type="ECO:0000256" key="3">
    <source>
        <dbReference type="ARBA" id="ARBA00023082"/>
    </source>
</evidence>
<dbReference type="GO" id="GO:0003677">
    <property type="term" value="F:DNA binding"/>
    <property type="evidence" value="ECO:0007669"/>
    <property type="project" value="InterPro"/>
</dbReference>
<gene>
    <name evidence="8" type="ORF">D777_01495</name>
</gene>
<keyword evidence="2" id="KW-0805">Transcription regulation</keyword>
<evidence type="ECO:0000259" key="7">
    <source>
        <dbReference type="Pfam" id="PF08281"/>
    </source>
</evidence>
<dbReference type="InterPro" id="IPR007627">
    <property type="entry name" value="RNA_pol_sigma70_r2"/>
</dbReference>
<dbReference type="SUPFAM" id="SSF88946">
    <property type="entry name" value="Sigma2 domain of RNA polymerase sigma factors"/>
    <property type="match status" value="1"/>
</dbReference>
<keyword evidence="9" id="KW-1185">Reference proteome</keyword>
<proteinExistence type="inferred from homology"/>
<evidence type="ECO:0000256" key="2">
    <source>
        <dbReference type="ARBA" id="ARBA00023015"/>
    </source>
</evidence>
<feature type="compositionally biased region" description="Acidic residues" evidence="5">
    <location>
        <begin position="126"/>
        <end position="135"/>
    </location>
</feature>
<keyword evidence="3" id="KW-0731">Sigma factor</keyword>
<accession>A0A072N292</accession>
<dbReference type="PATRIC" id="fig|1137280.3.peg.1308"/>
<dbReference type="GO" id="GO:0016987">
    <property type="term" value="F:sigma factor activity"/>
    <property type="evidence" value="ECO:0007669"/>
    <property type="project" value="UniProtKB-KW"/>
</dbReference>
<name>A0A072N292_9GAMM</name>
<evidence type="ECO:0000313" key="9">
    <source>
        <dbReference type="Proteomes" id="UP000035057"/>
    </source>
</evidence>
<comment type="caution">
    <text evidence="8">The sequence shown here is derived from an EMBL/GenBank/DDBJ whole genome shotgun (WGS) entry which is preliminary data.</text>
</comment>
<dbReference type="InterPro" id="IPR013324">
    <property type="entry name" value="RNA_pol_sigma_r3/r4-like"/>
</dbReference>
<comment type="similarity">
    <text evidence="1">Belongs to the sigma-70 factor family. ECF subfamily.</text>
</comment>
<organism evidence="8 9">
    <name type="scientific">Marinobacter nitratireducens</name>
    <dbReference type="NCBI Taxonomy" id="1137280"/>
    <lineage>
        <taxon>Bacteria</taxon>
        <taxon>Pseudomonadati</taxon>
        <taxon>Pseudomonadota</taxon>
        <taxon>Gammaproteobacteria</taxon>
        <taxon>Pseudomonadales</taxon>
        <taxon>Marinobacteraceae</taxon>
        <taxon>Marinobacter</taxon>
    </lineage>
</organism>
<evidence type="ECO:0000259" key="6">
    <source>
        <dbReference type="Pfam" id="PF04542"/>
    </source>
</evidence>
<evidence type="ECO:0000313" key="8">
    <source>
        <dbReference type="EMBL" id="KEF31809.1"/>
    </source>
</evidence>
<dbReference type="InterPro" id="IPR013325">
    <property type="entry name" value="RNA_pol_sigma_r2"/>
</dbReference>
<dbReference type="NCBIfam" id="TIGR02937">
    <property type="entry name" value="sigma70-ECF"/>
    <property type="match status" value="1"/>
</dbReference>
<dbReference type="GO" id="GO:0006352">
    <property type="term" value="P:DNA-templated transcription initiation"/>
    <property type="evidence" value="ECO:0007669"/>
    <property type="project" value="InterPro"/>
</dbReference>
<dbReference type="Gene3D" id="1.10.10.10">
    <property type="entry name" value="Winged helix-like DNA-binding domain superfamily/Winged helix DNA-binding domain"/>
    <property type="match status" value="1"/>
</dbReference>
<dbReference type="AlphaFoldDB" id="A0A072N292"/>
<dbReference type="InterPro" id="IPR036388">
    <property type="entry name" value="WH-like_DNA-bd_sf"/>
</dbReference>
<dbReference type="SUPFAM" id="SSF88659">
    <property type="entry name" value="Sigma3 and sigma4 domains of RNA polymerase sigma factors"/>
    <property type="match status" value="1"/>
</dbReference>
<keyword evidence="4" id="KW-0804">Transcription</keyword>
<dbReference type="PANTHER" id="PTHR43133">
    <property type="entry name" value="RNA POLYMERASE ECF-TYPE SIGMA FACTO"/>
    <property type="match status" value="1"/>
</dbReference>
<reference evidence="8 9" key="1">
    <citation type="submission" date="2012-12" db="EMBL/GenBank/DDBJ databases">
        <title>Genome assembly of Marinobacter sp. AK21.</title>
        <authorList>
            <person name="Khatri I."/>
            <person name="Kumar R."/>
            <person name="Vaidya B."/>
            <person name="Subramanian S."/>
            <person name="Pinnaka A."/>
        </authorList>
    </citation>
    <scope>NUCLEOTIDE SEQUENCE [LARGE SCALE GENOMIC DNA]</scope>
    <source>
        <strain evidence="8 9">AK21</strain>
    </source>
</reference>
<dbReference type="InterPro" id="IPR013249">
    <property type="entry name" value="RNA_pol_sigma70_r4_t2"/>
</dbReference>
<dbReference type="InterPro" id="IPR014284">
    <property type="entry name" value="RNA_pol_sigma-70_dom"/>
</dbReference>
<dbReference type="Proteomes" id="UP000035057">
    <property type="component" value="Unassembled WGS sequence"/>
</dbReference>
<dbReference type="PANTHER" id="PTHR43133:SF62">
    <property type="entry name" value="RNA POLYMERASE SIGMA FACTOR SIGZ"/>
    <property type="match status" value="1"/>
</dbReference>
<evidence type="ECO:0000256" key="4">
    <source>
        <dbReference type="ARBA" id="ARBA00023163"/>
    </source>
</evidence>
<protein>
    <submittedName>
        <fullName evidence="8">RNA polymerase sigma-70 factor</fullName>
    </submittedName>
</protein>
<dbReference type="EMBL" id="ANIE01000004">
    <property type="protein sequence ID" value="KEF31809.1"/>
    <property type="molecule type" value="Genomic_DNA"/>
</dbReference>
<dbReference type="Pfam" id="PF04542">
    <property type="entry name" value="Sigma70_r2"/>
    <property type="match status" value="1"/>
</dbReference>